<dbReference type="EMBL" id="JAXAFJ010000001">
    <property type="protein sequence ID" value="MDX6804521.1"/>
    <property type="molecule type" value="Genomic_DNA"/>
</dbReference>
<dbReference type="GO" id="GO:0004045">
    <property type="term" value="F:peptidyl-tRNA hydrolase activity"/>
    <property type="evidence" value="ECO:0007669"/>
    <property type="project" value="UniProtKB-EC"/>
</dbReference>
<dbReference type="Pfam" id="PF00472">
    <property type="entry name" value="RF-1"/>
    <property type="match status" value="1"/>
</dbReference>
<name>A0ABU4RIY9_9HYPH</name>
<protein>
    <submittedName>
        <fullName evidence="3">Alternative ribosome rescue aminoacyl-tRNA hydrolase ArfB</fullName>
        <ecNumber evidence="3">3.1.1.29</ecNumber>
    </submittedName>
</protein>
<dbReference type="RefSeq" id="WP_319842647.1">
    <property type="nucleotide sequence ID" value="NZ_JAXAFJ010000001.1"/>
</dbReference>
<accession>A0ABU4RIY9</accession>
<dbReference type="EC" id="3.1.1.29" evidence="3"/>
<keyword evidence="4" id="KW-1185">Reference proteome</keyword>
<gene>
    <name evidence="3" type="primary">arfB</name>
    <name evidence="3" type="ORF">SCD90_00460</name>
</gene>
<dbReference type="Proteomes" id="UP001274321">
    <property type="component" value="Unassembled WGS sequence"/>
</dbReference>
<evidence type="ECO:0000313" key="3">
    <source>
        <dbReference type="EMBL" id="MDX6804521.1"/>
    </source>
</evidence>
<feature type="domain" description="Prokaryotic-type class I peptide chain release factors" evidence="2">
    <location>
        <begin position="21"/>
        <end position="37"/>
    </location>
</feature>
<comment type="caution">
    <text evidence="3">The sequence shown here is derived from an EMBL/GenBank/DDBJ whole genome shotgun (WGS) entry which is preliminary data.</text>
</comment>
<dbReference type="SUPFAM" id="SSF110916">
    <property type="entry name" value="Peptidyl-tRNA hydrolase domain-like"/>
    <property type="match status" value="1"/>
</dbReference>
<evidence type="ECO:0000259" key="2">
    <source>
        <dbReference type="PROSITE" id="PS00745"/>
    </source>
</evidence>
<feature type="region of interest" description="Disordered" evidence="1">
    <location>
        <begin position="103"/>
        <end position="140"/>
    </location>
</feature>
<dbReference type="Gene3D" id="3.30.160.20">
    <property type="match status" value="1"/>
</dbReference>
<dbReference type="NCBIfam" id="NF006718">
    <property type="entry name" value="PRK09256.1"/>
    <property type="match status" value="1"/>
</dbReference>
<dbReference type="InterPro" id="IPR000352">
    <property type="entry name" value="Pep_chain_release_fac_I"/>
</dbReference>
<evidence type="ECO:0000313" key="4">
    <source>
        <dbReference type="Proteomes" id="UP001274321"/>
    </source>
</evidence>
<evidence type="ECO:0000256" key="1">
    <source>
        <dbReference type="SAM" id="MobiDB-lite"/>
    </source>
</evidence>
<dbReference type="PROSITE" id="PS00745">
    <property type="entry name" value="RF_PROK_I"/>
    <property type="match status" value="1"/>
</dbReference>
<dbReference type="PANTHER" id="PTHR47814">
    <property type="entry name" value="PEPTIDYL-TRNA HYDROLASE ARFB"/>
    <property type="match status" value="1"/>
</dbReference>
<proteinExistence type="predicted"/>
<sequence>MIRVTDRIWIDESEIEESFIRSTGPGGQNVNKVATAVQIRFDVRNSASLPAAVKDRLERLAGSRMTLDGVLVMTARAHRSQDRNREEARSRLVEMVREAALPPRPRVATRIPYGERRRRREDKARKSVTKTLRGGPIDQS</sequence>
<dbReference type="PANTHER" id="PTHR47814:SF1">
    <property type="entry name" value="PEPTIDYL-TRNA HYDROLASE ARFB"/>
    <property type="match status" value="1"/>
</dbReference>
<keyword evidence="3" id="KW-0378">Hydrolase</keyword>
<organism evidence="3 4">
    <name type="scientific">Terrihabitans rhizophilus</name>
    <dbReference type="NCBI Taxonomy" id="3092662"/>
    <lineage>
        <taxon>Bacteria</taxon>
        <taxon>Pseudomonadati</taxon>
        <taxon>Pseudomonadota</taxon>
        <taxon>Alphaproteobacteria</taxon>
        <taxon>Hyphomicrobiales</taxon>
        <taxon>Terrihabitans</taxon>
    </lineage>
</organism>
<reference evidence="3 4" key="1">
    <citation type="submission" date="2023-11" db="EMBL/GenBank/DDBJ databases">
        <authorList>
            <person name="Bao R."/>
        </authorList>
    </citation>
    <scope>NUCLEOTIDE SEQUENCE [LARGE SCALE GENOMIC DNA]</scope>
    <source>
        <strain evidence="3 4">PJ23</strain>
    </source>
</reference>